<comment type="caution">
    <text evidence="8">The sequence shown here is derived from an EMBL/GenBank/DDBJ whole genome shotgun (WGS) entry which is preliminary data.</text>
</comment>
<accession>A0A0M9VV55</accession>
<dbReference type="PROSITE" id="PS51751">
    <property type="entry name" value="EXPERA"/>
    <property type="match status" value="1"/>
</dbReference>
<dbReference type="GO" id="GO:0016020">
    <property type="term" value="C:membrane"/>
    <property type="evidence" value="ECO:0007669"/>
    <property type="project" value="UniProtKB-SubCell"/>
</dbReference>
<keyword evidence="9" id="KW-1185">Reference proteome</keyword>
<feature type="transmembrane region" description="Helical" evidence="6">
    <location>
        <begin position="155"/>
        <end position="175"/>
    </location>
</feature>
<evidence type="ECO:0000256" key="2">
    <source>
        <dbReference type="ARBA" id="ARBA00022692"/>
    </source>
</evidence>
<sequence length="185" mass="21236">MASTSTKPAIEWLYLVLISFQLVAIVLIDFVPFYPGFLWREPDAPLHFLLTIREAYYAYTNDPYYAHDITVSAHGPRPYFDCFLLIQSVVELPLAVYLVYHLASWRRIPAPAELAMLVFAPILAVTAAVCLYESQFFSTDDVPEEKIKMLMWGAYFPYTLLPTVMVVDMWTRLLGRLNQGKAKTQ</sequence>
<protein>
    <recommendedName>
        <fullName evidence="7">EXPERA domain-containing protein</fullName>
    </recommendedName>
</protein>
<evidence type="ECO:0000259" key="7">
    <source>
        <dbReference type="PROSITE" id="PS51751"/>
    </source>
</evidence>
<keyword evidence="2 5" id="KW-0812">Transmembrane</keyword>
<proteinExistence type="predicted"/>
<evidence type="ECO:0000256" key="5">
    <source>
        <dbReference type="PROSITE-ProRule" id="PRU01087"/>
    </source>
</evidence>
<name>A0A0M9VV55_ESCWE</name>
<feature type="transmembrane region" description="Helical" evidence="6">
    <location>
        <begin position="12"/>
        <end position="34"/>
    </location>
</feature>
<evidence type="ECO:0000256" key="1">
    <source>
        <dbReference type="ARBA" id="ARBA00004141"/>
    </source>
</evidence>
<reference evidence="8 9" key="1">
    <citation type="submission" date="2015-07" db="EMBL/GenBank/DDBJ databases">
        <title>The genome of the fungus Escovopsis weberi, a specialized disease agent of ant agriculture.</title>
        <authorList>
            <person name="de Man T.J."/>
            <person name="Stajich J.E."/>
            <person name="Kubicek C.P."/>
            <person name="Chenthamara K."/>
            <person name="Atanasova L."/>
            <person name="Druzhinina I.S."/>
            <person name="Birnbaum S."/>
            <person name="Barribeau S.M."/>
            <person name="Teiling C."/>
            <person name="Suen G."/>
            <person name="Currie C."/>
            <person name="Gerardo N.M."/>
        </authorList>
    </citation>
    <scope>NUCLEOTIDE SEQUENCE [LARGE SCALE GENOMIC DNA]</scope>
</reference>
<evidence type="ECO:0000256" key="3">
    <source>
        <dbReference type="ARBA" id="ARBA00022989"/>
    </source>
</evidence>
<keyword evidence="3 5" id="KW-1133">Transmembrane helix</keyword>
<dbReference type="Pfam" id="PF05241">
    <property type="entry name" value="EBP"/>
    <property type="match status" value="1"/>
</dbReference>
<evidence type="ECO:0000313" key="8">
    <source>
        <dbReference type="EMBL" id="KOS20615.1"/>
    </source>
</evidence>
<dbReference type="EMBL" id="LGSR01000017">
    <property type="protein sequence ID" value="KOS20615.1"/>
    <property type="molecule type" value="Genomic_DNA"/>
</dbReference>
<comment type="subcellular location">
    <subcellularLocation>
        <location evidence="1">Membrane</location>
        <topology evidence="1">Multi-pass membrane protein</topology>
    </subcellularLocation>
</comment>
<dbReference type="AlphaFoldDB" id="A0A0M9VV55"/>
<feature type="domain" description="EXPERA" evidence="7">
    <location>
        <begin position="10"/>
        <end position="166"/>
    </location>
</feature>
<dbReference type="InterPro" id="IPR033118">
    <property type="entry name" value="EXPERA"/>
</dbReference>
<dbReference type="OrthoDB" id="433124at2759"/>
<evidence type="ECO:0000256" key="4">
    <source>
        <dbReference type="ARBA" id="ARBA00023136"/>
    </source>
</evidence>
<dbReference type="STRING" id="150374.A0A0M9VV55"/>
<evidence type="ECO:0000313" key="9">
    <source>
        <dbReference type="Proteomes" id="UP000053831"/>
    </source>
</evidence>
<gene>
    <name evidence="8" type="ORF">ESCO_005390</name>
</gene>
<keyword evidence="4 5" id="KW-0472">Membrane</keyword>
<evidence type="ECO:0000256" key="6">
    <source>
        <dbReference type="SAM" id="Phobius"/>
    </source>
</evidence>
<feature type="transmembrane region" description="Helical" evidence="6">
    <location>
        <begin position="114"/>
        <end position="135"/>
    </location>
</feature>
<organism evidence="8 9">
    <name type="scientific">Escovopsis weberi</name>
    <dbReference type="NCBI Taxonomy" id="150374"/>
    <lineage>
        <taxon>Eukaryota</taxon>
        <taxon>Fungi</taxon>
        <taxon>Dikarya</taxon>
        <taxon>Ascomycota</taxon>
        <taxon>Pezizomycotina</taxon>
        <taxon>Sordariomycetes</taxon>
        <taxon>Hypocreomycetidae</taxon>
        <taxon>Hypocreales</taxon>
        <taxon>Hypocreaceae</taxon>
        <taxon>Escovopsis</taxon>
    </lineage>
</organism>
<feature type="transmembrane region" description="Helical" evidence="6">
    <location>
        <begin position="83"/>
        <end position="102"/>
    </location>
</feature>
<dbReference type="Proteomes" id="UP000053831">
    <property type="component" value="Unassembled WGS sequence"/>
</dbReference>